<dbReference type="SMART" id="SM00271">
    <property type="entry name" value="DnaJ"/>
    <property type="match status" value="1"/>
</dbReference>
<dbReference type="GO" id="GO:0005739">
    <property type="term" value="C:mitochondrion"/>
    <property type="evidence" value="ECO:0007669"/>
    <property type="project" value="TreeGrafter"/>
</dbReference>
<feature type="compositionally biased region" description="Low complexity" evidence="3">
    <location>
        <begin position="476"/>
        <end position="486"/>
    </location>
</feature>
<dbReference type="PANTHER" id="PTHR14021">
    <property type="entry name" value="IRON-SULFUR CLUSTER CO-CHAPERONE PROTEIN HSCB"/>
    <property type="match status" value="1"/>
</dbReference>
<evidence type="ECO:0000256" key="1">
    <source>
        <dbReference type="ARBA" id="ARBA00010476"/>
    </source>
</evidence>
<dbReference type="Proteomes" id="UP000191612">
    <property type="component" value="Unassembled WGS sequence"/>
</dbReference>
<dbReference type="PROSITE" id="PS50076">
    <property type="entry name" value="DNAJ_2"/>
    <property type="match status" value="1"/>
</dbReference>
<dbReference type="STRING" id="60172.A0A1V6QQG1"/>
<feature type="region of interest" description="Disordered" evidence="3">
    <location>
        <begin position="60"/>
        <end position="85"/>
    </location>
</feature>
<comment type="caution">
    <text evidence="5">The sequence shown here is derived from an EMBL/GenBank/DDBJ whole genome shotgun (WGS) entry which is preliminary data.</text>
</comment>
<feature type="compositionally biased region" description="Acidic residues" evidence="3">
    <location>
        <begin position="517"/>
        <end position="536"/>
    </location>
</feature>
<dbReference type="InterPro" id="IPR009073">
    <property type="entry name" value="HscB_oligo_C"/>
</dbReference>
<proteinExistence type="inferred from homology"/>
<feature type="compositionally biased region" description="Pro residues" evidence="3">
    <location>
        <begin position="487"/>
        <end position="503"/>
    </location>
</feature>
<keyword evidence="2" id="KW-0143">Chaperone</keyword>
<feature type="compositionally biased region" description="Basic residues" evidence="3">
    <location>
        <begin position="454"/>
        <end position="465"/>
    </location>
</feature>
<dbReference type="GO" id="GO:0051087">
    <property type="term" value="F:protein-folding chaperone binding"/>
    <property type="evidence" value="ECO:0007669"/>
    <property type="project" value="InterPro"/>
</dbReference>
<dbReference type="NCBIfam" id="TIGR00714">
    <property type="entry name" value="hscB"/>
    <property type="match status" value="1"/>
</dbReference>
<keyword evidence="6" id="KW-1185">Reference proteome</keyword>
<protein>
    <recommendedName>
        <fullName evidence="4">J domain-containing protein</fullName>
    </recommendedName>
</protein>
<name>A0A1V6QQG1_9EURO</name>
<dbReference type="InterPro" id="IPR001623">
    <property type="entry name" value="DnaJ_domain"/>
</dbReference>
<dbReference type="Gene3D" id="1.20.1280.20">
    <property type="entry name" value="HscB, C-terminal domain"/>
    <property type="match status" value="1"/>
</dbReference>
<feature type="domain" description="J" evidence="4">
    <location>
        <begin position="92"/>
        <end position="170"/>
    </location>
</feature>
<organism evidence="5 6">
    <name type="scientific">Penicillium solitum</name>
    <dbReference type="NCBI Taxonomy" id="60172"/>
    <lineage>
        <taxon>Eukaryota</taxon>
        <taxon>Fungi</taxon>
        <taxon>Dikarya</taxon>
        <taxon>Ascomycota</taxon>
        <taxon>Pezizomycotina</taxon>
        <taxon>Eurotiomycetes</taxon>
        <taxon>Eurotiomycetidae</taxon>
        <taxon>Eurotiales</taxon>
        <taxon>Aspergillaceae</taxon>
        <taxon>Penicillium</taxon>
    </lineage>
</organism>
<dbReference type="PANTHER" id="PTHR14021:SF15">
    <property type="entry name" value="IRON-SULFUR CLUSTER CO-CHAPERONE PROTEIN HSCB"/>
    <property type="match status" value="1"/>
</dbReference>
<gene>
    <name evidence="5" type="ORF">PENSOL_c053G05154</name>
</gene>
<evidence type="ECO:0000313" key="6">
    <source>
        <dbReference type="Proteomes" id="UP000191612"/>
    </source>
</evidence>
<evidence type="ECO:0000256" key="2">
    <source>
        <dbReference type="ARBA" id="ARBA00023186"/>
    </source>
</evidence>
<feature type="region of interest" description="Disordered" evidence="3">
    <location>
        <begin position="304"/>
        <end position="579"/>
    </location>
</feature>
<dbReference type="InterPro" id="IPR004640">
    <property type="entry name" value="HscB"/>
</dbReference>
<feature type="compositionally biased region" description="Low complexity" evidence="3">
    <location>
        <begin position="538"/>
        <end position="558"/>
    </location>
</feature>
<dbReference type="GO" id="GO:0051259">
    <property type="term" value="P:protein complex oligomerization"/>
    <property type="evidence" value="ECO:0007669"/>
    <property type="project" value="InterPro"/>
</dbReference>
<feature type="compositionally biased region" description="Low complexity" evidence="3">
    <location>
        <begin position="68"/>
        <end position="83"/>
    </location>
</feature>
<evidence type="ECO:0000256" key="3">
    <source>
        <dbReference type="SAM" id="MobiDB-lite"/>
    </source>
</evidence>
<dbReference type="EMBL" id="MDYO01000053">
    <property type="protein sequence ID" value="OQD91453.1"/>
    <property type="molecule type" value="Genomic_DNA"/>
</dbReference>
<feature type="compositionally biased region" description="Basic and acidic residues" evidence="3">
    <location>
        <begin position="304"/>
        <end position="314"/>
    </location>
</feature>
<dbReference type="AlphaFoldDB" id="A0A1V6QQG1"/>
<accession>A0A1V6QQG1</accession>
<evidence type="ECO:0000259" key="4">
    <source>
        <dbReference type="PROSITE" id="PS50076"/>
    </source>
</evidence>
<dbReference type="SUPFAM" id="SSF46565">
    <property type="entry name" value="Chaperone J-domain"/>
    <property type="match status" value="1"/>
</dbReference>
<dbReference type="InterPro" id="IPR036386">
    <property type="entry name" value="HscB_C_sf"/>
</dbReference>
<dbReference type="InterPro" id="IPR036869">
    <property type="entry name" value="J_dom_sf"/>
</dbReference>
<dbReference type="Gene3D" id="1.10.287.110">
    <property type="entry name" value="DnaJ domain"/>
    <property type="match status" value="1"/>
</dbReference>
<feature type="compositionally biased region" description="Pro residues" evidence="3">
    <location>
        <begin position="338"/>
        <end position="348"/>
    </location>
</feature>
<feature type="region of interest" description="Disordered" evidence="3">
    <location>
        <begin position="745"/>
        <end position="774"/>
    </location>
</feature>
<sequence length="795" mass="87383">MAFRPQIIAQHLCRTATPRPLSRPTNSLSNTSQDACMLCRYRQPARGLTTLPTRRSPITQTPMIQRRAASTETSTPTEPSKATLAGAPDITNHYTIFPRTLPAGPPPGSTFAISTSDLRREFLQLQGLVHPDKYPNGGEKQLAEGLSARINEAYRTLLDPLQRAQYILREWHGIDVTAEDASTKHALDAETLMEVMEVQETIEEVGASADAEAQINALKKENEGRVVDIVHSPPFTFLVGPRHTKLTIQSGLAEHVSKPLHNLMNGPTRESKHRIAVLEEDDVETFVAFTEYAYTGDYNVPRPEREVQEEHKVGVVESSPSTATWRGNYRTGSMSSTVPPPAPSPPPQFRHRGQAAYQQSAPEPEPPVPQPVSESAPVEVKDPVTPTFAPEPEVESAPEPEAAVEVTELEPEPETYHEAETAPEPPAEEVPAGDEWAVPTEEPATWEPEEPKANKKKGKKGKKGKKQTEAVEEELPAPAEPVSLTPPSTPPPEVAAEPVPEPAAEPVEEWATAEPAPEPEAEPTENWEQPAEEPAPEPEVAPASQEPAPAEEQPPASEGPMEDSWTQDRSEGTSITQAQRQRPILDMSFANQQATSPCEPGLNLWDEFTSLQYDEPTTSKPTPVETPSNELPYITFHAKVYVFATRYLIPALAQLCLRKLHRDLLRLSSTDFETADLGDSQILDGLAATKAQMVLELVHYAYTKTARLEPISPTSATQLRENQLRRLVVHYAACNVKELARYHSAEDSVSATPSSRPVDAKTERLETSTSTSPKSLRALLDLTTELASDLVYRMM</sequence>
<comment type="similarity">
    <text evidence="1">Belongs to the HscB family.</text>
</comment>
<dbReference type="GO" id="GO:0001671">
    <property type="term" value="F:ATPase activator activity"/>
    <property type="evidence" value="ECO:0007669"/>
    <property type="project" value="InterPro"/>
</dbReference>
<dbReference type="Pfam" id="PF07743">
    <property type="entry name" value="HSCB_C"/>
    <property type="match status" value="1"/>
</dbReference>
<dbReference type="GO" id="GO:0044571">
    <property type="term" value="P:[2Fe-2S] cluster assembly"/>
    <property type="evidence" value="ECO:0007669"/>
    <property type="project" value="InterPro"/>
</dbReference>
<evidence type="ECO:0000313" key="5">
    <source>
        <dbReference type="EMBL" id="OQD91453.1"/>
    </source>
</evidence>
<dbReference type="CDD" id="cd06257">
    <property type="entry name" value="DnaJ"/>
    <property type="match status" value="1"/>
</dbReference>
<dbReference type="SUPFAM" id="SSF47144">
    <property type="entry name" value="HSC20 (HSCB), C-terminal oligomerisation domain"/>
    <property type="match status" value="1"/>
</dbReference>
<feature type="compositionally biased region" description="Low complexity" evidence="3">
    <location>
        <begin position="504"/>
        <end position="515"/>
    </location>
</feature>
<reference evidence="6" key="1">
    <citation type="journal article" date="2017" name="Nat. Microbiol.">
        <title>Global analysis of biosynthetic gene clusters reveals vast potential of secondary metabolite production in Penicillium species.</title>
        <authorList>
            <person name="Nielsen J.C."/>
            <person name="Grijseels S."/>
            <person name="Prigent S."/>
            <person name="Ji B."/>
            <person name="Dainat J."/>
            <person name="Nielsen K.F."/>
            <person name="Frisvad J.C."/>
            <person name="Workman M."/>
            <person name="Nielsen J."/>
        </authorList>
    </citation>
    <scope>NUCLEOTIDE SEQUENCE [LARGE SCALE GENOMIC DNA]</scope>
    <source>
        <strain evidence="6">IBT 29525</strain>
    </source>
</reference>